<dbReference type="SUPFAM" id="SSF56300">
    <property type="entry name" value="Metallo-dependent phosphatases"/>
    <property type="match status" value="1"/>
</dbReference>
<dbReference type="EMBL" id="BAABLM010000003">
    <property type="protein sequence ID" value="GAA4672974.1"/>
    <property type="molecule type" value="Genomic_DNA"/>
</dbReference>
<keyword evidence="2" id="KW-0479">Metal-binding</keyword>
<comment type="caution">
    <text evidence="4">The sequence shown here is derived from an EMBL/GenBank/DDBJ whole genome shotgun (WGS) entry which is preliminary data.</text>
</comment>
<evidence type="ECO:0000256" key="2">
    <source>
        <dbReference type="RuleBase" id="RU362039"/>
    </source>
</evidence>
<dbReference type="Gene3D" id="3.60.21.10">
    <property type="match status" value="1"/>
</dbReference>
<sequence>MIGPTVQGDPEHPPFRVYRDHVATRLVLVSDTHVPTRARALDDAVWRSVEEADLVVHAGDWTTLALLDEFEARSRQLVAVRGNNDGPEFDERLPLVAQAVVEGLRLTAVHETGGKAGREERADHAHPTADLIVFGHSHIPWDSTTPRGTRMLNPGSPTDRRRQPYRTWTTLVLDSGVIRDVELHRLPTPAVSAAPGARAASR</sequence>
<evidence type="ECO:0000259" key="3">
    <source>
        <dbReference type="Pfam" id="PF12850"/>
    </source>
</evidence>
<feature type="domain" description="Calcineurin-like phosphoesterase" evidence="3">
    <location>
        <begin position="25"/>
        <end position="172"/>
    </location>
</feature>
<dbReference type="NCBIfam" id="TIGR00040">
    <property type="entry name" value="yfcE"/>
    <property type="match status" value="1"/>
</dbReference>
<dbReference type="Pfam" id="PF12850">
    <property type="entry name" value="Metallophos_2"/>
    <property type="match status" value="1"/>
</dbReference>
<gene>
    <name evidence="4" type="ORF">GCM10025780_16460</name>
</gene>
<evidence type="ECO:0000313" key="5">
    <source>
        <dbReference type="Proteomes" id="UP001501295"/>
    </source>
</evidence>
<name>A0ABP8VV46_9MICO</name>
<dbReference type="InterPro" id="IPR000979">
    <property type="entry name" value="Phosphodiesterase_MJ0936/Vps29"/>
</dbReference>
<proteinExistence type="inferred from homology"/>
<comment type="cofactor">
    <cofactor evidence="2">
        <name>a divalent metal cation</name>
        <dbReference type="ChEBI" id="CHEBI:60240"/>
    </cofactor>
</comment>
<reference evidence="5" key="1">
    <citation type="journal article" date="2019" name="Int. J. Syst. Evol. Microbiol.">
        <title>The Global Catalogue of Microorganisms (GCM) 10K type strain sequencing project: providing services to taxonomists for standard genome sequencing and annotation.</title>
        <authorList>
            <consortium name="The Broad Institute Genomics Platform"/>
            <consortium name="The Broad Institute Genome Sequencing Center for Infectious Disease"/>
            <person name="Wu L."/>
            <person name="Ma J."/>
        </authorList>
    </citation>
    <scope>NUCLEOTIDE SEQUENCE [LARGE SCALE GENOMIC DNA]</scope>
    <source>
        <strain evidence="5">JCM 18956</strain>
    </source>
</reference>
<evidence type="ECO:0000313" key="4">
    <source>
        <dbReference type="EMBL" id="GAA4672974.1"/>
    </source>
</evidence>
<dbReference type="EC" id="3.1.4.-" evidence="2"/>
<dbReference type="InterPro" id="IPR024654">
    <property type="entry name" value="Calcineurin-like_PHP_lpxH"/>
</dbReference>
<keyword evidence="5" id="KW-1185">Reference proteome</keyword>
<dbReference type="PANTHER" id="PTHR11124">
    <property type="entry name" value="VACUOLAR SORTING PROTEIN VPS29"/>
    <property type="match status" value="1"/>
</dbReference>
<protein>
    <recommendedName>
        <fullName evidence="2">Phosphoesterase</fullName>
        <ecNumber evidence="2">3.1.4.-</ecNumber>
    </recommendedName>
</protein>
<dbReference type="InterPro" id="IPR029052">
    <property type="entry name" value="Metallo-depent_PP-like"/>
</dbReference>
<comment type="similarity">
    <text evidence="1 2">Belongs to the metallophosphoesterase superfamily. YfcE family.</text>
</comment>
<evidence type="ECO:0000256" key="1">
    <source>
        <dbReference type="ARBA" id="ARBA00008950"/>
    </source>
</evidence>
<organism evidence="4 5">
    <name type="scientific">Frondihabitans cladoniiphilus</name>
    <dbReference type="NCBI Taxonomy" id="715785"/>
    <lineage>
        <taxon>Bacteria</taxon>
        <taxon>Bacillati</taxon>
        <taxon>Actinomycetota</taxon>
        <taxon>Actinomycetes</taxon>
        <taxon>Micrococcales</taxon>
        <taxon>Microbacteriaceae</taxon>
        <taxon>Frondihabitans</taxon>
    </lineage>
</organism>
<accession>A0ABP8VV46</accession>
<dbReference type="Proteomes" id="UP001501295">
    <property type="component" value="Unassembled WGS sequence"/>
</dbReference>